<dbReference type="EMBL" id="JAGMUV010000017">
    <property type="protein sequence ID" value="KAH7131235.1"/>
    <property type="molecule type" value="Genomic_DNA"/>
</dbReference>
<evidence type="ECO:0000313" key="3">
    <source>
        <dbReference type="Proteomes" id="UP000738349"/>
    </source>
</evidence>
<dbReference type="AlphaFoldDB" id="A0A9P9E3E7"/>
<gene>
    <name evidence="2" type="ORF">EDB81DRAFT_622836</name>
</gene>
<dbReference type="Pfam" id="PF06985">
    <property type="entry name" value="HET"/>
    <property type="match status" value="1"/>
</dbReference>
<feature type="domain" description="Heterokaryon incompatibility" evidence="1">
    <location>
        <begin position="49"/>
        <end position="201"/>
    </location>
</feature>
<feature type="non-terminal residue" evidence="2">
    <location>
        <position position="325"/>
    </location>
</feature>
<evidence type="ECO:0000259" key="1">
    <source>
        <dbReference type="Pfam" id="PF06985"/>
    </source>
</evidence>
<dbReference type="PANTHER" id="PTHR24148">
    <property type="entry name" value="ANKYRIN REPEAT DOMAIN-CONTAINING PROTEIN 39 HOMOLOG-RELATED"/>
    <property type="match status" value="1"/>
</dbReference>
<organism evidence="2 3">
    <name type="scientific">Dactylonectria macrodidyma</name>
    <dbReference type="NCBI Taxonomy" id="307937"/>
    <lineage>
        <taxon>Eukaryota</taxon>
        <taxon>Fungi</taxon>
        <taxon>Dikarya</taxon>
        <taxon>Ascomycota</taxon>
        <taxon>Pezizomycotina</taxon>
        <taxon>Sordariomycetes</taxon>
        <taxon>Hypocreomycetidae</taxon>
        <taxon>Hypocreales</taxon>
        <taxon>Nectriaceae</taxon>
        <taxon>Dactylonectria</taxon>
    </lineage>
</organism>
<accession>A0A9P9E3E7</accession>
<reference evidence="2" key="1">
    <citation type="journal article" date="2021" name="Nat. Commun.">
        <title>Genetic determinants of endophytism in the Arabidopsis root mycobiome.</title>
        <authorList>
            <person name="Mesny F."/>
            <person name="Miyauchi S."/>
            <person name="Thiergart T."/>
            <person name="Pickel B."/>
            <person name="Atanasova L."/>
            <person name="Karlsson M."/>
            <person name="Huettel B."/>
            <person name="Barry K.W."/>
            <person name="Haridas S."/>
            <person name="Chen C."/>
            <person name="Bauer D."/>
            <person name="Andreopoulos W."/>
            <person name="Pangilinan J."/>
            <person name="LaButti K."/>
            <person name="Riley R."/>
            <person name="Lipzen A."/>
            <person name="Clum A."/>
            <person name="Drula E."/>
            <person name="Henrissat B."/>
            <person name="Kohler A."/>
            <person name="Grigoriev I.V."/>
            <person name="Martin F.M."/>
            <person name="Hacquard S."/>
        </authorList>
    </citation>
    <scope>NUCLEOTIDE SEQUENCE</scope>
    <source>
        <strain evidence="2">MPI-CAGE-AT-0147</strain>
    </source>
</reference>
<dbReference type="Proteomes" id="UP000738349">
    <property type="component" value="Unassembled WGS sequence"/>
</dbReference>
<sequence>MPLFNAYRYEPLQAEDAIRLISLDPAADDTTPPSCSIIQRQHSTQNFKYHAVSYAWGKREFSRTLEIRCDGDTSYLRITHNVDALLRRLRRRKKRRYLWVDAICLDQNDETEKTQQIPVMGRIFEEATMVHIWLGHEDDMTAKIFAVFRKVSVLPEVKQQMAETIATLMRTNIRDDGSSGINFVVAFFDRSWFKRRWVIQEAALARQATVHCGSSSILLPGLIAAAHRLQSLDLSWYSVKMVANLGRTEAKLSTLEVLWHFHEADCLEPKDRVAALFGLVSESDRFALDYTLHWADLYKQVALRAFSCGDNDVRLQMLLHLFEFG</sequence>
<keyword evidence="3" id="KW-1185">Reference proteome</keyword>
<dbReference type="OrthoDB" id="5089882at2759"/>
<dbReference type="PANTHER" id="PTHR24148:SF80">
    <property type="entry name" value="HETEROKARYON INCOMPATIBILITY DOMAIN-CONTAINING PROTEIN"/>
    <property type="match status" value="1"/>
</dbReference>
<comment type="caution">
    <text evidence="2">The sequence shown here is derived from an EMBL/GenBank/DDBJ whole genome shotgun (WGS) entry which is preliminary data.</text>
</comment>
<proteinExistence type="predicted"/>
<dbReference type="InterPro" id="IPR052895">
    <property type="entry name" value="HetReg/Transcr_Mod"/>
</dbReference>
<name>A0A9P9E3E7_9HYPO</name>
<protein>
    <submittedName>
        <fullName evidence="2">Heterokaryon incompatibility protein-domain-containing protein</fullName>
    </submittedName>
</protein>
<dbReference type="InterPro" id="IPR010730">
    <property type="entry name" value="HET"/>
</dbReference>
<evidence type="ECO:0000313" key="2">
    <source>
        <dbReference type="EMBL" id="KAH7131235.1"/>
    </source>
</evidence>